<dbReference type="SMART" id="SM00389">
    <property type="entry name" value="HOX"/>
    <property type="match status" value="1"/>
</dbReference>
<dbReference type="PIRSF" id="PIRSF005225">
    <property type="entry name" value="LAG1_LAC1"/>
    <property type="match status" value="1"/>
</dbReference>
<evidence type="ECO:0000256" key="8">
    <source>
        <dbReference type="ARBA" id="ARBA00022824"/>
    </source>
</evidence>
<dbReference type="CDD" id="cd00086">
    <property type="entry name" value="homeodomain"/>
    <property type="match status" value="1"/>
</dbReference>
<accession>Q4RU99</accession>
<dbReference type="Gene3D" id="1.10.10.60">
    <property type="entry name" value="Homeodomain-like"/>
    <property type="match status" value="1"/>
</dbReference>
<gene>
    <name evidence="18" type="ORF">GSTENG00028893001</name>
</gene>
<comment type="subcellular location">
    <subcellularLocation>
        <location evidence="2">Endoplasmic reticulum membrane</location>
        <topology evidence="2">Multi-pass membrane protein</topology>
    </subcellularLocation>
    <subcellularLocation>
        <location evidence="13 14">Nucleus</location>
    </subcellularLocation>
</comment>
<dbReference type="PANTHER" id="PTHR12560">
    <property type="entry name" value="LONGEVITY ASSURANCE FACTOR 1 LAG1"/>
    <property type="match status" value="1"/>
</dbReference>
<dbReference type="SMART" id="SM00724">
    <property type="entry name" value="TLC"/>
    <property type="match status" value="1"/>
</dbReference>
<dbReference type="OrthoDB" id="537032at2759"/>
<feature type="domain" description="Homeobox" evidence="17">
    <location>
        <begin position="65"/>
        <end position="126"/>
    </location>
</feature>
<evidence type="ECO:0000256" key="13">
    <source>
        <dbReference type="PROSITE-ProRule" id="PRU00108"/>
    </source>
</evidence>
<keyword evidence="13 14" id="KW-0539">Nucleus</keyword>
<dbReference type="PANTHER" id="PTHR12560:SF6">
    <property type="entry name" value="CERAMIDE SYNTHASE 4"/>
    <property type="match status" value="1"/>
</dbReference>
<comment type="pathway">
    <text evidence="3">Lipid metabolism; sphingolipid metabolism.</text>
</comment>
<dbReference type="AlphaFoldDB" id="Q4RU99"/>
<dbReference type="GO" id="GO:0005634">
    <property type="term" value="C:nucleus"/>
    <property type="evidence" value="ECO:0007669"/>
    <property type="project" value="UniProtKB-SubCell"/>
</dbReference>
<feature type="transmembrane region" description="Helical" evidence="16">
    <location>
        <begin position="37"/>
        <end position="54"/>
    </location>
</feature>
<keyword evidence="13 14" id="KW-0371">Homeobox</keyword>
<dbReference type="EMBL" id="CAAE01014995">
    <property type="protein sequence ID" value="CAG08033.1"/>
    <property type="molecule type" value="Genomic_DNA"/>
</dbReference>
<evidence type="ECO:0000256" key="1">
    <source>
        <dbReference type="ARBA" id="ARBA00003263"/>
    </source>
</evidence>
<organism evidence="18">
    <name type="scientific">Tetraodon nigroviridis</name>
    <name type="common">Spotted green pufferfish</name>
    <name type="synonym">Chelonodon nigroviridis</name>
    <dbReference type="NCBI Taxonomy" id="99883"/>
    <lineage>
        <taxon>Eukaryota</taxon>
        <taxon>Metazoa</taxon>
        <taxon>Chordata</taxon>
        <taxon>Craniata</taxon>
        <taxon>Vertebrata</taxon>
        <taxon>Euteleostomi</taxon>
        <taxon>Actinopterygii</taxon>
        <taxon>Neopterygii</taxon>
        <taxon>Teleostei</taxon>
        <taxon>Neoteleostei</taxon>
        <taxon>Acanthomorphata</taxon>
        <taxon>Eupercaria</taxon>
        <taxon>Tetraodontiformes</taxon>
        <taxon>Tetradontoidea</taxon>
        <taxon>Tetraodontidae</taxon>
        <taxon>Tetraodon</taxon>
    </lineage>
</organism>
<keyword evidence="10" id="KW-0443">Lipid metabolism</keyword>
<evidence type="ECO:0000256" key="7">
    <source>
        <dbReference type="ARBA" id="ARBA00022692"/>
    </source>
</evidence>
<dbReference type="PROSITE" id="PS50071">
    <property type="entry name" value="HOMEOBOX_2"/>
    <property type="match status" value="1"/>
</dbReference>
<evidence type="ECO:0000256" key="16">
    <source>
        <dbReference type="SAM" id="Phobius"/>
    </source>
</evidence>
<keyword evidence="5" id="KW-0444">Lipid biosynthesis</keyword>
<evidence type="ECO:0000256" key="2">
    <source>
        <dbReference type="ARBA" id="ARBA00004477"/>
    </source>
</evidence>
<feature type="region of interest" description="Disordered" evidence="15">
    <location>
        <begin position="327"/>
        <end position="355"/>
    </location>
</feature>
<evidence type="ECO:0000256" key="9">
    <source>
        <dbReference type="ARBA" id="ARBA00022989"/>
    </source>
</evidence>
<dbReference type="InterPro" id="IPR009057">
    <property type="entry name" value="Homeodomain-like_sf"/>
</dbReference>
<keyword evidence="6" id="KW-0808">Transferase</keyword>
<dbReference type="GO" id="GO:0050291">
    <property type="term" value="F:sphingosine N-acyltransferase activity"/>
    <property type="evidence" value="ECO:0007669"/>
    <property type="project" value="InterPro"/>
</dbReference>
<evidence type="ECO:0000256" key="11">
    <source>
        <dbReference type="ARBA" id="ARBA00023136"/>
    </source>
</evidence>
<dbReference type="GO" id="GO:0046513">
    <property type="term" value="P:ceramide biosynthetic process"/>
    <property type="evidence" value="ECO:0007669"/>
    <property type="project" value="InterPro"/>
</dbReference>
<comment type="pathway">
    <text evidence="4">Sphingolipid metabolism.</text>
</comment>
<keyword evidence="13 14" id="KW-0238">DNA-binding</keyword>
<dbReference type="GO" id="GO:0005789">
    <property type="term" value="C:endoplasmic reticulum membrane"/>
    <property type="evidence" value="ECO:0007669"/>
    <property type="project" value="UniProtKB-SubCell"/>
</dbReference>
<feature type="transmembrane region" description="Helical" evidence="16">
    <location>
        <begin position="155"/>
        <end position="180"/>
    </location>
</feature>
<keyword evidence="7 16" id="KW-0812">Transmembrane</keyword>
<sequence length="355" mass="41156">MEALLSGWLWREDFWLPPGTRWRDLRAREHLPLPGDLLYTLPLALAFMALRYVFERLVGVPLSKRLGVRDKVRVGAPPIPQLEDFYLQRSRQPSQGEVVSLGKQCGLSQRKIQTWFRRRRNQDRPSNTRKFCEASWRFVFYLVAFSAGLASLIHVSLMVCVCVWVCVCVCVGVCVCVWVYSPTHTCRSPVLQTSWFWDHTEFWRGYPKQALEPAHRWYYLLEMGFYVSLLLSVSADVKRKDFKEQVIHHITTIFLIGFSYCTNFVRVGTFVMMVHDSSDFLLESAKMFHYAGWRRTCDSLFVVFAAVFLVTRLLVLPVRWSATSAATRRARRKRSPRKRGRSAAGSTERAPSTPN</sequence>
<reference evidence="18" key="2">
    <citation type="submission" date="2004-02" db="EMBL/GenBank/DDBJ databases">
        <authorList>
            <consortium name="Genoscope"/>
            <consortium name="Whitehead Institute Centre for Genome Research"/>
        </authorList>
    </citation>
    <scope>NUCLEOTIDE SEQUENCE</scope>
</reference>
<dbReference type="KEGG" id="tng:GSTEN00028893G001"/>
<dbReference type="GO" id="GO:0003677">
    <property type="term" value="F:DNA binding"/>
    <property type="evidence" value="ECO:0007669"/>
    <property type="project" value="UniProtKB-UniRule"/>
</dbReference>
<comment type="catalytic activity">
    <reaction evidence="12">
        <text>sphinganine + octadecanoyl-CoA = N-(octadecanoyl)-sphinganine + CoA + H(+)</text>
        <dbReference type="Rhea" id="RHEA:36547"/>
        <dbReference type="ChEBI" id="CHEBI:15378"/>
        <dbReference type="ChEBI" id="CHEBI:57287"/>
        <dbReference type="ChEBI" id="CHEBI:57394"/>
        <dbReference type="ChEBI" id="CHEBI:57817"/>
        <dbReference type="ChEBI" id="CHEBI:67033"/>
    </reaction>
    <physiologicalReaction direction="left-to-right" evidence="12">
        <dbReference type="Rhea" id="RHEA:36548"/>
    </physiologicalReaction>
</comment>
<evidence type="ECO:0000256" key="4">
    <source>
        <dbReference type="ARBA" id="ARBA00004991"/>
    </source>
</evidence>
<keyword evidence="11 16" id="KW-0472">Membrane</keyword>
<evidence type="ECO:0000256" key="6">
    <source>
        <dbReference type="ARBA" id="ARBA00022679"/>
    </source>
</evidence>
<dbReference type="Pfam" id="PF00046">
    <property type="entry name" value="Homeodomain"/>
    <property type="match status" value="1"/>
</dbReference>
<dbReference type="FunFam" id="1.10.10.60:FF:000020">
    <property type="entry name" value="Ceramide synthase 5"/>
    <property type="match status" value="1"/>
</dbReference>
<comment type="caution">
    <text evidence="18">The sequence shown here is derived from an EMBL/GenBank/DDBJ whole genome shotgun (WGS) entry which is preliminary data.</text>
</comment>
<feature type="transmembrane region" description="Helical" evidence="16">
    <location>
        <begin position="300"/>
        <end position="322"/>
    </location>
</feature>
<evidence type="ECO:0000256" key="12">
    <source>
        <dbReference type="ARBA" id="ARBA00049036"/>
    </source>
</evidence>
<name>Q4RU99_TETNG</name>
<keyword evidence="9 16" id="KW-1133">Transmembrane helix</keyword>
<proteinExistence type="predicted"/>
<evidence type="ECO:0000256" key="15">
    <source>
        <dbReference type="SAM" id="MobiDB-lite"/>
    </source>
</evidence>
<protein>
    <submittedName>
        <fullName evidence="18">(spotted green pufferfish) hypothetical protein</fullName>
    </submittedName>
</protein>
<dbReference type="InterPro" id="IPR016439">
    <property type="entry name" value="Lag1/Lac1-like"/>
</dbReference>
<feature type="compositionally biased region" description="Basic residues" evidence="15">
    <location>
        <begin position="328"/>
        <end position="341"/>
    </location>
</feature>
<dbReference type="Pfam" id="PF03798">
    <property type="entry name" value="TRAM_LAG1_CLN8"/>
    <property type="match status" value="1"/>
</dbReference>
<reference evidence="18" key="1">
    <citation type="journal article" date="2004" name="Nature">
        <title>Genome duplication in the teleost fish Tetraodon nigroviridis reveals the early vertebrate proto-karyotype.</title>
        <authorList>
            <person name="Jaillon O."/>
            <person name="Aury J.-M."/>
            <person name="Brunet F."/>
            <person name="Petit J.-L."/>
            <person name="Stange-Thomann N."/>
            <person name="Mauceli E."/>
            <person name="Bouneau L."/>
            <person name="Fischer C."/>
            <person name="Ozouf-Costaz C."/>
            <person name="Bernot A."/>
            <person name="Nicaud S."/>
            <person name="Jaffe D."/>
            <person name="Fisher S."/>
            <person name="Lutfalla G."/>
            <person name="Dossat C."/>
            <person name="Segurens B."/>
            <person name="Dasilva C."/>
            <person name="Salanoubat M."/>
            <person name="Levy M."/>
            <person name="Boudet N."/>
            <person name="Castellano S."/>
            <person name="Anthouard V."/>
            <person name="Jubin C."/>
            <person name="Castelli V."/>
            <person name="Katinka M."/>
            <person name="Vacherie B."/>
            <person name="Biemont C."/>
            <person name="Skalli Z."/>
            <person name="Cattolico L."/>
            <person name="Poulain J."/>
            <person name="De Berardinis V."/>
            <person name="Cruaud C."/>
            <person name="Duprat S."/>
            <person name="Brottier P."/>
            <person name="Coutanceau J.-P."/>
            <person name="Gouzy J."/>
            <person name="Parra G."/>
            <person name="Lardier G."/>
            <person name="Chapple C."/>
            <person name="McKernan K.J."/>
            <person name="McEwan P."/>
            <person name="Bosak S."/>
            <person name="Kellis M."/>
            <person name="Volff J.-N."/>
            <person name="Guigo R."/>
            <person name="Zody M.C."/>
            <person name="Mesirov J."/>
            <person name="Lindblad-Toh K."/>
            <person name="Birren B."/>
            <person name="Nusbaum C."/>
            <person name="Kahn D."/>
            <person name="Robinson-Rechavi M."/>
            <person name="Laudet V."/>
            <person name="Schachter V."/>
            <person name="Quetier F."/>
            <person name="Saurin W."/>
            <person name="Scarpelli C."/>
            <person name="Wincker P."/>
            <person name="Lander E.S."/>
            <person name="Weissenbach J."/>
            <person name="Roest Crollius H."/>
        </authorList>
    </citation>
    <scope>NUCLEOTIDE SEQUENCE [LARGE SCALE GENOMIC DNA]</scope>
</reference>
<evidence type="ECO:0000313" key="18">
    <source>
        <dbReference type="EMBL" id="CAG08033.1"/>
    </source>
</evidence>
<evidence type="ECO:0000259" key="17">
    <source>
        <dbReference type="PROSITE" id="PS50071"/>
    </source>
</evidence>
<evidence type="ECO:0000256" key="14">
    <source>
        <dbReference type="RuleBase" id="RU000682"/>
    </source>
</evidence>
<evidence type="ECO:0000256" key="10">
    <source>
        <dbReference type="ARBA" id="ARBA00023098"/>
    </source>
</evidence>
<keyword evidence="8" id="KW-0256">Endoplasmic reticulum</keyword>
<evidence type="ECO:0000256" key="5">
    <source>
        <dbReference type="ARBA" id="ARBA00022516"/>
    </source>
</evidence>
<comment type="function">
    <text evidence="1">Sequence-specific transcription factor which is part of a developmental regulatory system that provides cells with specific positional identities on the anterior-posterior axis.</text>
</comment>
<dbReference type="InterPro" id="IPR006634">
    <property type="entry name" value="TLC-dom"/>
</dbReference>
<dbReference type="SUPFAM" id="SSF46689">
    <property type="entry name" value="Homeodomain-like"/>
    <property type="match status" value="1"/>
</dbReference>
<feature type="DNA-binding region" description="Homeobox" evidence="13">
    <location>
        <begin position="67"/>
        <end position="127"/>
    </location>
</feature>
<dbReference type="UniPathway" id="UPA00222"/>
<feature type="transmembrane region" description="Helical" evidence="16">
    <location>
        <begin position="246"/>
        <end position="265"/>
    </location>
</feature>
<dbReference type="InterPro" id="IPR001356">
    <property type="entry name" value="HD"/>
</dbReference>
<evidence type="ECO:0000256" key="3">
    <source>
        <dbReference type="ARBA" id="ARBA00004760"/>
    </source>
</evidence>